<feature type="domain" description="Nudix hydrolase" evidence="2">
    <location>
        <begin position="5"/>
        <end position="139"/>
    </location>
</feature>
<keyword evidence="1" id="KW-0378">Hydrolase</keyword>
<dbReference type="RefSeq" id="WP_377324253.1">
    <property type="nucleotide sequence ID" value="NZ_JBHSNG010000002.1"/>
</dbReference>
<proteinExistence type="predicted"/>
<dbReference type="SUPFAM" id="SSF55811">
    <property type="entry name" value="Nudix"/>
    <property type="match status" value="1"/>
</dbReference>
<reference evidence="4" key="1">
    <citation type="journal article" date="2019" name="Int. J. Syst. Evol. Microbiol.">
        <title>The Global Catalogue of Microorganisms (GCM) 10K type strain sequencing project: providing services to taxonomists for standard genome sequencing and annotation.</title>
        <authorList>
            <consortium name="The Broad Institute Genomics Platform"/>
            <consortium name="The Broad Institute Genome Sequencing Center for Infectious Disease"/>
            <person name="Wu L."/>
            <person name="Ma J."/>
        </authorList>
    </citation>
    <scope>NUCLEOTIDE SEQUENCE [LARGE SCALE GENOMIC DNA]</scope>
    <source>
        <strain evidence="4">CGMCC 1.13587</strain>
    </source>
</reference>
<gene>
    <name evidence="3" type="ORF">ACFPPB_02975</name>
</gene>
<comment type="caution">
    <text evidence="3">The sequence shown here is derived from an EMBL/GenBank/DDBJ whole genome shotgun (WGS) entry which is preliminary data.</text>
</comment>
<name>A0ABW0SSZ6_9GAMM</name>
<dbReference type="PANTHER" id="PTHR21340:SF0">
    <property type="entry name" value="BIS(5'-NUCLEOSYL)-TETRAPHOSPHATASE [ASYMMETRICAL]"/>
    <property type="match status" value="1"/>
</dbReference>
<organism evidence="3 4">
    <name type="scientific">Rhodanobacter terrae</name>
    <dbReference type="NCBI Taxonomy" id="418647"/>
    <lineage>
        <taxon>Bacteria</taxon>
        <taxon>Pseudomonadati</taxon>
        <taxon>Pseudomonadota</taxon>
        <taxon>Gammaproteobacteria</taxon>
        <taxon>Lysobacterales</taxon>
        <taxon>Rhodanobacteraceae</taxon>
        <taxon>Rhodanobacter</taxon>
    </lineage>
</organism>
<dbReference type="InterPro" id="IPR051325">
    <property type="entry name" value="Nudix_hydrolase_domain"/>
</dbReference>
<evidence type="ECO:0000313" key="4">
    <source>
        <dbReference type="Proteomes" id="UP001596111"/>
    </source>
</evidence>
<dbReference type="Pfam" id="PF00293">
    <property type="entry name" value="NUDIX"/>
    <property type="match status" value="1"/>
</dbReference>
<dbReference type="PROSITE" id="PS51462">
    <property type="entry name" value="NUDIX"/>
    <property type="match status" value="1"/>
</dbReference>
<evidence type="ECO:0000259" key="2">
    <source>
        <dbReference type="PROSITE" id="PS51462"/>
    </source>
</evidence>
<sequence length="154" mass="17231">MPDLPLRCSMVSVVVVRGTGEDARTLLVHRAGAHLHGLWTYVAGHIEPGEKAWQTALREPHEETSLHAAALYSADRCETFYDVRDECIAIVPAFGAFVDADAEVHLNHEHDDHAWVTFAEAIARLPFSGQRDMYADVQREFVLRTPPDALRMPC</sequence>
<dbReference type="PANTHER" id="PTHR21340">
    <property type="entry name" value="DIADENOSINE 5,5-P1,P4-TETRAPHOSPHATE PYROPHOSPHOHYDROLASE MUTT"/>
    <property type="match status" value="1"/>
</dbReference>
<dbReference type="InterPro" id="IPR000086">
    <property type="entry name" value="NUDIX_hydrolase_dom"/>
</dbReference>
<dbReference type="EMBL" id="JBHSNG010000002">
    <property type="protein sequence ID" value="MFC5580084.1"/>
    <property type="molecule type" value="Genomic_DNA"/>
</dbReference>
<evidence type="ECO:0000256" key="1">
    <source>
        <dbReference type="ARBA" id="ARBA00022801"/>
    </source>
</evidence>
<dbReference type="Proteomes" id="UP001596111">
    <property type="component" value="Unassembled WGS sequence"/>
</dbReference>
<keyword evidence="4" id="KW-1185">Reference proteome</keyword>
<dbReference type="InterPro" id="IPR015797">
    <property type="entry name" value="NUDIX_hydrolase-like_dom_sf"/>
</dbReference>
<protein>
    <submittedName>
        <fullName evidence="3">NUDIX pyrophosphatase</fullName>
    </submittedName>
</protein>
<dbReference type="CDD" id="cd04664">
    <property type="entry name" value="NUDIX_DHNTPase_like"/>
    <property type="match status" value="1"/>
</dbReference>
<accession>A0ABW0SSZ6</accession>
<evidence type="ECO:0000313" key="3">
    <source>
        <dbReference type="EMBL" id="MFC5580084.1"/>
    </source>
</evidence>
<dbReference type="Gene3D" id="3.90.79.10">
    <property type="entry name" value="Nucleoside Triphosphate Pyrophosphohydrolase"/>
    <property type="match status" value="1"/>
</dbReference>